<evidence type="ECO:0000313" key="1">
    <source>
        <dbReference type="EMBL" id="CAD8844454.1"/>
    </source>
</evidence>
<reference evidence="1" key="1">
    <citation type="submission" date="2021-01" db="EMBL/GenBank/DDBJ databases">
        <authorList>
            <person name="Corre E."/>
            <person name="Pelletier E."/>
            <person name="Niang G."/>
            <person name="Scheremetjew M."/>
            <person name="Finn R."/>
            <person name="Kale V."/>
            <person name="Holt S."/>
            <person name="Cochrane G."/>
            <person name="Meng A."/>
            <person name="Brown T."/>
            <person name="Cohen L."/>
        </authorList>
    </citation>
    <scope>NUCLEOTIDE SEQUENCE</scope>
</reference>
<organism evidence="1">
    <name type="scientific">Noctiluca scintillans</name>
    <name type="common">Sea sparkle</name>
    <name type="synonym">Red tide dinoflagellate</name>
    <dbReference type="NCBI Taxonomy" id="2966"/>
    <lineage>
        <taxon>Eukaryota</taxon>
        <taxon>Sar</taxon>
        <taxon>Alveolata</taxon>
        <taxon>Dinophyceae</taxon>
        <taxon>Noctilucales</taxon>
        <taxon>Noctilucaceae</taxon>
        <taxon>Noctiluca</taxon>
    </lineage>
</organism>
<dbReference type="AlphaFoldDB" id="A0A7S1F4W6"/>
<protein>
    <submittedName>
        <fullName evidence="1">Uncharacterized protein</fullName>
    </submittedName>
</protein>
<sequence>MHGSLRSSLRTQLEGLTTPVLHLLRSEGEMPRQTFNSENRDAILGGLVALEREHVLTPGQLKRALSKLAKEGDSIACIVIVEMMFKRHIPPTRRTIGDGLKACALCGDVVASRWFRELSTVLRIPANRSISSHMVVVAVSGLSVGGFERAMSEMREAGHEPPACFLRRLLTVLHRTLRPRISCSEIETQRALVRYQELWLAWFLVNGVPMDTSSSRLLLSQVAPAMHKLQMRPSSILHSCLWSRCDRHPGPNLGDVPLYLREIWDDSPEFNADTTFEHVRDLLIGESVISSRSDRKDHCYASV</sequence>
<proteinExistence type="predicted"/>
<accession>A0A7S1F4W6</accession>
<dbReference type="EMBL" id="HBFQ01026672">
    <property type="protein sequence ID" value="CAD8844454.1"/>
    <property type="molecule type" value="Transcribed_RNA"/>
</dbReference>
<name>A0A7S1F4W6_NOCSC</name>
<gene>
    <name evidence="1" type="ORF">NSCI0253_LOCUS18804</name>
</gene>